<accession>A0A1L3Q1C0</accession>
<evidence type="ECO:0000259" key="10">
    <source>
        <dbReference type="SMART" id="SM01194"/>
    </source>
</evidence>
<dbReference type="Pfam" id="PF03465">
    <property type="entry name" value="eRF1_3"/>
    <property type="match status" value="1"/>
</dbReference>
<dbReference type="HAMAP" id="MF_00424">
    <property type="entry name" value="Rel_fact_arch_1"/>
    <property type="match status" value="1"/>
</dbReference>
<evidence type="ECO:0000256" key="2">
    <source>
        <dbReference type="ARBA" id="ARBA00004496"/>
    </source>
</evidence>
<comment type="subunit">
    <text evidence="4 9">Heterodimer of two subunits, one of which binds GTP.</text>
</comment>
<protein>
    <recommendedName>
        <fullName evidence="5 9">Peptide chain release factor subunit 1</fullName>
    </recommendedName>
    <alternativeName>
        <fullName evidence="8 9">Translation termination factor aRF1</fullName>
    </alternativeName>
</protein>
<dbReference type="RefSeq" id="WP_072561087.1">
    <property type="nucleotide sequence ID" value="NZ_CP017921.1"/>
</dbReference>
<dbReference type="InterPro" id="IPR005140">
    <property type="entry name" value="eRF1_Pelota-like_N"/>
</dbReference>
<dbReference type="Gene3D" id="1.20.5.170">
    <property type="match status" value="1"/>
</dbReference>
<comment type="function">
    <text evidence="1 9">Directs the termination of nascent peptide synthesis (translation) in response to the termination codons UAA, UAG and UGA.</text>
</comment>
<dbReference type="Proteomes" id="UP000198669">
    <property type="component" value="Unassembled WGS sequence"/>
</dbReference>
<dbReference type="Gene3D" id="3.30.1330.30">
    <property type="match status" value="1"/>
</dbReference>
<dbReference type="Pfam" id="PF03463">
    <property type="entry name" value="eRF1_1"/>
    <property type="match status" value="1"/>
</dbReference>
<dbReference type="Proteomes" id="UP000267921">
    <property type="component" value="Unassembled WGS sequence"/>
</dbReference>
<evidence type="ECO:0000313" key="11">
    <source>
        <dbReference type="EMBL" id="APH38633.1"/>
    </source>
</evidence>
<evidence type="ECO:0000256" key="4">
    <source>
        <dbReference type="ARBA" id="ARBA00011520"/>
    </source>
</evidence>
<gene>
    <name evidence="9 12" type="primary">prf1</name>
    <name evidence="11" type="ORF">BHR79_03440</name>
    <name evidence="12" type="ORF">EFE40_07420</name>
    <name evidence="13" type="ORF">SAMN04515625_0522</name>
</gene>
<dbReference type="Gene3D" id="3.30.960.10">
    <property type="entry name" value="eRF1 domain 1"/>
    <property type="match status" value="1"/>
</dbReference>
<dbReference type="KEGG" id="mhaz:BHR79_03440"/>
<dbReference type="OrthoDB" id="1011at2157"/>
<dbReference type="InterPro" id="IPR004403">
    <property type="entry name" value="Peptide_chain-rel_eRF1/aRF1"/>
</dbReference>
<dbReference type="FunFam" id="3.30.960.10:FF:000003">
    <property type="entry name" value="Peptide chain release factor subunit 1"/>
    <property type="match status" value="1"/>
</dbReference>
<evidence type="ECO:0000256" key="7">
    <source>
        <dbReference type="ARBA" id="ARBA00022917"/>
    </source>
</evidence>
<dbReference type="InterPro" id="IPR005141">
    <property type="entry name" value="eRF1_2"/>
</dbReference>
<proteinExistence type="inferred from homology"/>
<organism evidence="11 14">
    <name type="scientific">Methanohalophilus halophilus</name>
    <dbReference type="NCBI Taxonomy" id="2177"/>
    <lineage>
        <taxon>Archaea</taxon>
        <taxon>Methanobacteriati</taxon>
        <taxon>Methanobacteriota</taxon>
        <taxon>Stenosarchaea group</taxon>
        <taxon>Methanomicrobia</taxon>
        <taxon>Methanosarcinales</taxon>
        <taxon>Methanosarcinaceae</taxon>
        <taxon>Methanohalophilus</taxon>
    </lineage>
</organism>
<dbReference type="AlphaFoldDB" id="A0A1L3Q1C0"/>
<keyword evidence="7 9" id="KW-0648">Protein biosynthesis</keyword>
<evidence type="ECO:0000313" key="13">
    <source>
        <dbReference type="EMBL" id="SDW17702.1"/>
    </source>
</evidence>
<name>A0A1L3Q1C0_9EURY</name>
<dbReference type="SUPFAM" id="SSF55315">
    <property type="entry name" value="L30e-like"/>
    <property type="match status" value="1"/>
</dbReference>
<evidence type="ECO:0000313" key="14">
    <source>
        <dbReference type="Proteomes" id="UP000186879"/>
    </source>
</evidence>
<dbReference type="SMART" id="SM01194">
    <property type="entry name" value="eRF1_1"/>
    <property type="match status" value="1"/>
</dbReference>
<dbReference type="InterPro" id="IPR005142">
    <property type="entry name" value="eRF1_3"/>
</dbReference>
<dbReference type="GO" id="GO:0016149">
    <property type="term" value="F:translation release factor activity, codon specific"/>
    <property type="evidence" value="ECO:0007669"/>
    <property type="project" value="UniProtKB-UniRule"/>
</dbReference>
<dbReference type="InterPro" id="IPR024049">
    <property type="entry name" value="eRF1_1_sf"/>
</dbReference>
<evidence type="ECO:0000313" key="12">
    <source>
        <dbReference type="EMBL" id="RNI08368.1"/>
    </source>
</evidence>
<evidence type="ECO:0000256" key="1">
    <source>
        <dbReference type="ARBA" id="ARBA00002832"/>
    </source>
</evidence>
<dbReference type="EMBL" id="CP017921">
    <property type="protein sequence ID" value="APH38633.1"/>
    <property type="molecule type" value="Genomic_DNA"/>
</dbReference>
<keyword evidence="14" id="KW-1185">Reference proteome</keyword>
<evidence type="ECO:0000256" key="6">
    <source>
        <dbReference type="ARBA" id="ARBA00022490"/>
    </source>
</evidence>
<dbReference type="SUPFAM" id="SSF53137">
    <property type="entry name" value="Translational machinery components"/>
    <property type="match status" value="1"/>
</dbReference>
<dbReference type="InterPro" id="IPR029064">
    <property type="entry name" value="Ribosomal_eL30-like_sf"/>
</dbReference>
<sequence>MAEQSAHEKYEFKKKLESLRNKKGRGTELISLYIPPDKQLSDVTTQLKTEHSQASNIKSKATKTNVQSAIDSLLSRLKYLEIPENGIVYFTGAVDVGADKTNMETTIIKPPQPLTIYKYHCDSAFFLEPLEGMLKEAKTYGLLVLDRREATIGLLTGKHIESYRKLTSTVPGKQRKGGQSAQRFQQLRLIAIHEFYKRIGDAASEIFMTVDMKDFEGILLGGPSPTKEEFQSGEFLHHELQRKILGLFDVAYTDESGLQELVNAASDRLQDLDLMVEKNLMQKFFKELVSDSGKAAYGEEVVRQNLMIGAVEILLISEDLRSERIKVRCTTGDYEDNITRENQPDQENVDDFGNCPKCGSSLEVVERVDIVDELSELSDQMGSDVAFISTDFEEGGQLLNAFGGIVAILRYNTGM</sequence>
<dbReference type="InterPro" id="IPR042226">
    <property type="entry name" value="eFR1_2_sf"/>
</dbReference>
<reference evidence="11 14" key="1">
    <citation type="submission" date="2016-10" db="EMBL/GenBank/DDBJ databases">
        <title>Methanohalophilus halophilus.</title>
        <authorList>
            <person name="L'haridon S."/>
        </authorList>
    </citation>
    <scope>NUCLEOTIDE SEQUENCE [LARGE SCALE GENOMIC DNA]</scope>
    <source>
        <strain evidence="11 14">Z-7982</strain>
    </source>
</reference>
<dbReference type="FunFam" id="3.30.420.60:FF:000003">
    <property type="entry name" value="Peptide chain release factor subunit 1"/>
    <property type="match status" value="1"/>
</dbReference>
<dbReference type="Proteomes" id="UP000186879">
    <property type="component" value="Chromosome"/>
</dbReference>
<dbReference type="GeneID" id="30582786"/>
<dbReference type="STRING" id="2177.BHR79_03440"/>
<evidence type="ECO:0000256" key="5">
    <source>
        <dbReference type="ARBA" id="ARBA00019723"/>
    </source>
</evidence>
<reference evidence="12 16" key="3">
    <citation type="submission" date="2018-10" db="EMBL/GenBank/DDBJ databases">
        <title>Cultivation of a novel Methanohalophilus strain from Kebrit Deep of the Red Sea and a genomic comparison of members of the genus Methanohalophilus.</title>
        <authorList>
            <person name="Guan Y."/>
            <person name="Ngugi D.K."/>
            <person name="Stingl U."/>
        </authorList>
    </citation>
    <scope>NUCLEOTIDE SEQUENCE [LARGE SCALE GENOMIC DNA]</scope>
    <source>
        <strain evidence="12 16">DSM 3094</strain>
    </source>
</reference>
<dbReference type="FunFam" id="3.30.1330.30:FF:000032">
    <property type="entry name" value="Eukaryotic peptide chain release factor subunit 1"/>
    <property type="match status" value="1"/>
</dbReference>
<dbReference type="Gene3D" id="3.30.420.60">
    <property type="entry name" value="eRF1 domain 2"/>
    <property type="match status" value="1"/>
</dbReference>
<dbReference type="InterPro" id="IPR020918">
    <property type="entry name" value="Peptide_chain-rel_aRF1"/>
</dbReference>
<dbReference type="NCBIfam" id="TIGR03676">
    <property type="entry name" value="aRF1_eRF1"/>
    <property type="match status" value="1"/>
</dbReference>
<dbReference type="SUPFAM" id="SSF55481">
    <property type="entry name" value="N-terminal domain of eukaryotic peptide chain release factor subunit 1, ERF1"/>
    <property type="match status" value="1"/>
</dbReference>
<evidence type="ECO:0000313" key="16">
    <source>
        <dbReference type="Proteomes" id="UP000267921"/>
    </source>
</evidence>
<evidence type="ECO:0000313" key="15">
    <source>
        <dbReference type="Proteomes" id="UP000198669"/>
    </source>
</evidence>
<comment type="similarity">
    <text evidence="3 9">Belongs to the eukaryotic release factor 1 family.</text>
</comment>
<dbReference type="EMBL" id="RJJG01000005">
    <property type="protein sequence ID" value="RNI08368.1"/>
    <property type="molecule type" value="Genomic_DNA"/>
</dbReference>
<keyword evidence="6 9" id="KW-0963">Cytoplasm</keyword>
<feature type="domain" description="eRF1/Pelota-like N-terminal" evidence="10">
    <location>
        <begin position="1"/>
        <end position="135"/>
    </location>
</feature>
<comment type="subcellular location">
    <subcellularLocation>
        <location evidence="2 9">Cytoplasm</location>
    </subcellularLocation>
</comment>
<evidence type="ECO:0000256" key="8">
    <source>
        <dbReference type="ARBA" id="ARBA00031168"/>
    </source>
</evidence>
<evidence type="ECO:0000256" key="3">
    <source>
        <dbReference type="ARBA" id="ARBA00005326"/>
    </source>
</evidence>
<dbReference type="EMBL" id="FNMU01000001">
    <property type="protein sequence ID" value="SDW17702.1"/>
    <property type="molecule type" value="Genomic_DNA"/>
</dbReference>
<evidence type="ECO:0000256" key="9">
    <source>
        <dbReference type="HAMAP-Rule" id="MF_00424"/>
    </source>
</evidence>
<reference evidence="13 15" key="2">
    <citation type="submission" date="2016-10" db="EMBL/GenBank/DDBJ databases">
        <authorList>
            <person name="de Groot N.N."/>
        </authorList>
    </citation>
    <scope>NUCLEOTIDE SEQUENCE [LARGE SCALE GENOMIC DNA]</scope>
    <source>
        <strain evidence="13 15">Z-7982</strain>
    </source>
</reference>
<dbReference type="PANTHER" id="PTHR10113">
    <property type="entry name" value="PEPTIDE CHAIN RELEASE FACTOR SUBUNIT 1"/>
    <property type="match status" value="1"/>
</dbReference>
<dbReference type="GO" id="GO:0005737">
    <property type="term" value="C:cytoplasm"/>
    <property type="evidence" value="ECO:0007669"/>
    <property type="project" value="UniProtKB-SubCell"/>
</dbReference>
<dbReference type="Pfam" id="PF03464">
    <property type="entry name" value="eRF1_2"/>
    <property type="match status" value="1"/>
</dbReference>